<name>A0ABX6F0H0_KLUMA</name>
<dbReference type="InterPro" id="IPR017714">
    <property type="entry name" value="MethylthioRu-1-P_deHdtase_MtnB"/>
</dbReference>
<keyword evidence="2" id="KW-0479">Metal-binding</keyword>
<sequence length="207" mass="22868">MSDPRDTICSLCRLAYANNWMPGTGGGIGICDGHTAYISPSGIEKELTTKDQIVAYDMNNDTYECGAGGLRPSACTPLFLELFRRQDMDIGCVIHTHSLNAVLCSMMYDAEFSISNMEQIKALPSGEGRNLRNVETLRIPIIENAPEEQDLMPELKRIISEYPAACAVLVRRHGLFVWGATAKKAKIYVESIDYLMEAAVKMRGLAL</sequence>
<dbReference type="SMART" id="SM01007">
    <property type="entry name" value="Aldolase_II"/>
    <property type="match status" value="1"/>
</dbReference>
<dbReference type="NCBIfam" id="TIGR03328">
    <property type="entry name" value="salvage_mtnB"/>
    <property type="match status" value="1"/>
</dbReference>
<keyword evidence="5" id="KW-0456">Lyase</keyword>
<reference evidence="7 8" key="1">
    <citation type="submission" date="2016-03" db="EMBL/GenBank/DDBJ databases">
        <title>How can Kluyveromyces marxianus grow so fast - potential evolutionary course in Saccharomyces Complex revealed by comparative genomics.</title>
        <authorList>
            <person name="Mo W."/>
            <person name="Lu W."/>
            <person name="Yang X."/>
            <person name="Qi J."/>
            <person name="Lv H."/>
        </authorList>
    </citation>
    <scope>NUCLEOTIDE SEQUENCE [LARGE SCALE GENOMIC DNA]</scope>
    <source>
        <strain evidence="7 8">FIM1</strain>
    </source>
</reference>
<proteinExistence type="predicted"/>
<evidence type="ECO:0000256" key="1">
    <source>
        <dbReference type="ARBA" id="ARBA00022605"/>
    </source>
</evidence>
<dbReference type="PANTHER" id="PTHR10640">
    <property type="entry name" value="METHYLTHIORIBULOSE-1-PHOSPHATE DEHYDRATASE"/>
    <property type="match status" value="1"/>
</dbReference>
<dbReference type="EMBL" id="CP015059">
    <property type="protein sequence ID" value="QGN17484.1"/>
    <property type="molecule type" value="Genomic_DNA"/>
</dbReference>
<evidence type="ECO:0000256" key="2">
    <source>
        <dbReference type="ARBA" id="ARBA00022723"/>
    </source>
</evidence>
<evidence type="ECO:0000313" key="8">
    <source>
        <dbReference type="Proteomes" id="UP000422736"/>
    </source>
</evidence>
<accession>A0ABX6F0H0</accession>
<feature type="domain" description="Class II aldolase/adducin N-terminal" evidence="6">
    <location>
        <begin position="6"/>
        <end position="200"/>
    </location>
</feature>
<evidence type="ECO:0000259" key="6">
    <source>
        <dbReference type="SMART" id="SM01007"/>
    </source>
</evidence>
<evidence type="ECO:0000313" key="7">
    <source>
        <dbReference type="EMBL" id="QGN17484.1"/>
    </source>
</evidence>
<dbReference type="Gene3D" id="3.40.225.10">
    <property type="entry name" value="Class II aldolase/adducin N-terminal domain"/>
    <property type="match status" value="1"/>
</dbReference>
<evidence type="ECO:0000256" key="5">
    <source>
        <dbReference type="ARBA" id="ARBA00023239"/>
    </source>
</evidence>
<dbReference type="SUPFAM" id="SSF53639">
    <property type="entry name" value="AraD/HMP-PK domain-like"/>
    <property type="match status" value="1"/>
</dbReference>
<dbReference type="InterPro" id="IPR001303">
    <property type="entry name" value="Aldolase_II/adducin_N"/>
</dbReference>
<organism evidence="7 8">
    <name type="scientific">Kluyveromyces marxianus</name>
    <name type="common">Yeast</name>
    <name type="synonym">Candida kefyr</name>
    <dbReference type="NCBI Taxonomy" id="4911"/>
    <lineage>
        <taxon>Eukaryota</taxon>
        <taxon>Fungi</taxon>
        <taxon>Dikarya</taxon>
        <taxon>Ascomycota</taxon>
        <taxon>Saccharomycotina</taxon>
        <taxon>Saccharomycetes</taxon>
        <taxon>Saccharomycetales</taxon>
        <taxon>Saccharomycetaceae</taxon>
        <taxon>Kluyveromyces</taxon>
    </lineage>
</organism>
<dbReference type="Pfam" id="PF00596">
    <property type="entry name" value="Aldolase_II"/>
    <property type="match status" value="1"/>
</dbReference>
<evidence type="ECO:0000256" key="3">
    <source>
        <dbReference type="ARBA" id="ARBA00022833"/>
    </source>
</evidence>
<dbReference type="Proteomes" id="UP000422736">
    <property type="component" value="Chromosome 6"/>
</dbReference>
<dbReference type="PANTHER" id="PTHR10640:SF7">
    <property type="entry name" value="METHYLTHIORIBULOSE-1-PHOSPHATE DEHYDRATASE"/>
    <property type="match status" value="1"/>
</dbReference>
<protein>
    <submittedName>
        <fullName evidence="7">Aldolase class 2 protein YJR024C</fullName>
    </submittedName>
</protein>
<keyword evidence="8" id="KW-1185">Reference proteome</keyword>
<keyword evidence="4" id="KW-0486">Methionine biosynthesis</keyword>
<evidence type="ECO:0000256" key="4">
    <source>
        <dbReference type="ARBA" id="ARBA00023167"/>
    </source>
</evidence>
<reference evidence="7 8" key="2">
    <citation type="submission" date="2019-11" db="EMBL/GenBank/DDBJ databases">
        <authorList>
            <person name="Lu H."/>
        </authorList>
    </citation>
    <scope>NUCLEOTIDE SEQUENCE [LARGE SCALE GENOMIC DNA]</scope>
    <source>
        <strain evidence="7 8">FIM1</strain>
    </source>
</reference>
<keyword evidence="1" id="KW-0028">Amino-acid biosynthesis</keyword>
<dbReference type="InterPro" id="IPR036409">
    <property type="entry name" value="Aldolase_II/adducin_N_sf"/>
</dbReference>
<gene>
    <name evidence="7" type="primary">MDE1</name>
    <name evidence="7" type="ORF">FIM1_4220</name>
</gene>
<keyword evidence="3" id="KW-0862">Zinc</keyword>